<evidence type="ECO:0000313" key="2">
    <source>
        <dbReference type="Proteomes" id="UP000714380"/>
    </source>
</evidence>
<dbReference type="EMBL" id="JAEDAH010000043">
    <property type="protein sequence ID" value="MCA6063781.1"/>
    <property type="molecule type" value="Genomic_DNA"/>
</dbReference>
<sequence>MNHVLYGCARPVKVSDRAFGIANWLIHHYEIQPGYGLAPYLNVCPNVSNHNAVRLWVELQLQVRPPMFETLGDLRQAFAARLPVSYAA</sequence>
<reference evidence="1 2" key="1">
    <citation type="submission" date="2020-12" db="EMBL/GenBank/DDBJ databases">
        <title>Novel Thalassolituus-related marine hydrocarbonoclastic bacteria mediated algae-derived hydrocarbons mineralization in twilight zone of the northern South China Sea.</title>
        <authorList>
            <person name="Dong C."/>
        </authorList>
    </citation>
    <scope>NUCLEOTIDE SEQUENCE [LARGE SCALE GENOMIC DNA]</scope>
    <source>
        <strain evidence="1 2">IMCC1826</strain>
    </source>
</reference>
<protein>
    <submittedName>
        <fullName evidence="1">Uncharacterized protein</fullName>
    </submittedName>
</protein>
<comment type="caution">
    <text evidence="1">The sequence shown here is derived from an EMBL/GenBank/DDBJ whole genome shotgun (WGS) entry which is preliminary data.</text>
</comment>
<accession>A0ABS7ZTQ8</accession>
<name>A0ABS7ZTQ8_9GAMM</name>
<keyword evidence="2" id="KW-1185">Reference proteome</keyword>
<dbReference type="Proteomes" id="UP000714380">
    <property type="component" value="Unassembled WGS sequence"/>
</dbReference>
<proteinExistence type="predicted"/>
<dbReference type="RefSeq" id="WP_225674118.1">
    <property type="nucleotide sequence ID" value="NZ_JAEDAH010000043.1"/>
</dbReference>
<organism evidence="1 2">
    <name type="scientific">Thalassolituus marinus</name>
    <dbReference type="NCBI Taxonomy" id="671053"/>
    <lineage>
        <taxon>Bacteria</taxon>
        <taxon>Pseudomonadati</taxon>
        <taxon>Pseudomonadota</taxon>
        <taxon>Gammaproteobacteria</taxon>
        <taxon>Oceanospirillales</taxon>
        <taxon>Oceanospirillaceae</taxon>
        <taxon>Thalassolituus</taxon>
    </lineage>
</organism>
<gene>
    <name evidence="1" type="ORF">I9W95_09190</name>
</gene>
<evidence type="ECO:0000313" key="1">
    <source>
        <dbReference type="EMBL" id="MCA6063781.1"/>
    </source>
</evidence>